<evidence type="ECO:0000313" key="3">
    <source>
        <dbReference type="Proteomes" id="UP000283589"/>
    </source>
</evidence>
<dbReference type="RefSeq" id="WP_118259878.1">
    <property type="nucleotide sequence ID" value="NZ_CALBWO010000029.1"/>
</dbReference>
<dbReference type="Proteomes" id="UP000283589">
    <property type="component" value="Unassembled WGS sequence"/>
</dbReference>
<organism evidence="2 3">
    <name type="scientific">Butyricimonas virosa</name>
    <dbReference type="NCBI Taxonomy" id="544645"/>
    <lineage>
        <taxon>Bacteria</taxon>
        <taxon>Pseudomonadati</taxon>
        <taxon>Bacteroidota</taxon>
        <taxon>Bacteroidia</taxon>
        <taxon>Bacteroidales</taxon>
        <taxon>Odoribacteraceae</taxon>
        <taxon>Butyricimonas</taxon>
    </lineage>
</organism>
<dbReference type="InterPro" id="IPR003959">
    <property type="entry name" value="ATPase_AAA_core"/>
</dbReference>
<dbReference type="InterPro" id="IPR051396">
    <property type="entry name" value="Bact_Antivir_Def_Nuclease"/>
</dbReference>
<accession>A0A412X1I4</accession>
<reference evidence="2 3" key="1">
    <citation type="submission" date="2018-08" db="EMBL/GenBank/DDBJ databases">
        <title>A genome reference for cultivated species of the human gut microbiota.</title>
        <authorList>
            <person name="Zou Y."/>
            <person name="Xue W."/>
            <person name="Luo G."/>
        </authorList>
    </citation>
    <scope>NUCLEOTIDE SEQUENCE [LARGE SCALE GENOMIC DNA]</scope>
    <source>
        <strain evidence="2 3">AF14-49</strain>
    </source>
</reference>
<dbReference type="PANTHER" id="PTHR43581">
    <property type="entry name" value="ATP/GTP PHOSPHATASE"/>
    <property type="match status" value="1"/>
</dbReference>
<dbReference type="SUPFAM" id="SSF52540">
    <property type="entry name" value="P-loop containing nucleoside triphosphate hydrolases"/>
    <property type="match status" value="1"/>
</dbReference>
<keyword evidence="2" id="KW-0067">ATP-binding</keyword>
<name>A0A412X1I4_9BACT</name>
<dbReference type="InterPro" id="IPR027417">
    <property type="entry name" value="P-loop_NTPase"/>
</dbReference>
<dbReference type="Pfam" id="PF13304">
    <property type="entry name" value="AAA_21"/>
    <property type="match status" value="1"/>
</dbReference>
<feature type="domain" description="AAA+ ATPase" evidence="1">
    <location>
        <begin position="27"/>
        <end position="330"/>
    </location>
</feature>
<gene>
    <name evidence="2" type="ORF">DWW18_08240</name>
</gene>
<evidence type="ECO:0000259" key="1">
    <source>
        <dbReference type="SMART" id="SM00382"/>
    </source>
</evidence>
<dbReference type="AlphaFoldDB" id="A0A412X1I4"/>
<sequence length="411" mass="47956">MNYFIKDIKINKLFHLQGFNIPVSDEKCPHLIITGKNGSGKTILLNAISDFLETVKSDTDMHFTKFREFLVYWLEKKEKCTQQAEMLQIDQQIKFYQERVDKLYGRVEIEVVNIVDVIEKYQDENFVITFYQADRKSKMSEPKNPTKPVYKRKGKIRETATDQFLNFLADLKIQEALARNEKQVSDADEIRDWFVDFETLLKQIYQDDKLELEFNYKDYSFKINTGGKSFKFTEMSDGFAAVLDIVADLILKMQDDKSLVRVYQKQGIVLIDEIETHLHLALQKIIMPILTKVFPNIQFIITTHSPFVLSSMDNAIAFDLEHREVINELTEYSYEALAEGYFGVRTEASYMEMQLNTLQELLSKKEITVSDKVTIQQLVSDFEKIPESISPLLIGRYRQIKIKYASIIKGL</sequence>
<comment type="caution">
    <text evidence="2">The sequence shown here is derived from an EMBL/GenBank/DDBJ whole genome shotgun (WGS) entry which is preliminary data.</text>
</comment>
<keyword evidence="2" id="KW-0547">Nucleotide-binding</keyword>
<dbReference type="SMART" id="SM00382">
    <property type="entry name" value="AAA"/>
    <property type="match status" value="1"/>
</dbReference>
<proteinExistence type="predicted"/>
<dbReference type="EMBL" id="QRZA01000008">
    <property type="protein sequence ID" value="RGV34297.1"/>
    <property type="molecule type" value="Genomic_DNA"/>
</dbReference>
<dbReference type="GO" id="GO:0016887">
    <property type="term" value="F:ATP hydrolysis activity"/>
    <property type="evidence" value="ECO:0007669"/>
    <property type="project" value="InterPro"/>
</dbReference>
<dbReference type="InterPro" id="IPR003593">
    <property type="entry name" value="AAA+_ATPase"/>
</dbReference>
<dbReference type="PANTHER" id="PTHR43581:SF2">
    <property type="entry name" value="EXCINUCLEASE ATPASE SUBUNIT"/>
    <property type="match status" value="1"/>
</dbReference>
<dbReference type="GO" id="GO:0005524">
    <property type="term" value="F:ATP binding"/>
    <property type="evidence" value="ECO:0007669"/>
    <property type="project" value="UniProtKB-KW"/>
</dbReference>
<protein>
    <submittedName>
        <fullName evidence="2">ATP-binding protein</fullName>
    </submittedName>
</protein>
<evidence type="ECO:0000313" key="2">
    <source>
        <dbReference type="EMBL" id="RGV34297.1"/>
    </source>
</evidence>
<dbReference type="Gene3D" id="3.40.50.300">
    <property type="entry name" value="P-loop containing nucleotide triphosphate hydrolases"/>
    <property type="match status" value="1"/>
</dbReference>